<reference evidence="3 4" key="1">
    <citation type="submission" date="2020-07" db="EMBL/GenBank/DDBJ databases">
        <authorList>
            <person name="Feng X."/>
        </authorList>
    </citation>
    <scope>NUCLEOTIDE SEQUENCE [LARGE SCALE GENOMIC DNA]</scope>
    <source>
        <strain evidence="3 4">JCM14086</strain>
    </source>
</reference>
<keyword evidence="2" id="KW-0732">Signal</keyword>
<evidence type="ECO:0008006" key="5">
    <source>
        <dbReference type="Google" id="ProtNLM"/>
    </source>
</evidence>
<feature type="compositionally biased region" description="Low complexity" evidence="1">
    <location>
        <begin position="412"/>
        <end position="426"/>
    </location>
</feature>
<dbReference type="EMBL" id="JACHVA010000138">
    <property type="protein sequence ID" value="MBC2604024.1"/>
    <property type="molecule type" value="Genomic_DNA"/>
</dbReference>
<gene>
    <name evidence="3" type="ORF">H5P30_19760</name>
</gene>
<evidence type="ECO:0000256" key="2">
    <source>
        <dbReference type="SAM" id="SignalP"/>
    </source>
</evidence>
<feature type="signal peptide" evidence="2">
    <location>
        <begin position="1"/>
        <end position="21"/>
    </location>
</feature>
<keyword evidence="4" id="KW-1185">Reference proteome</keyword>
<comment type="caution">
    <text evidence="3">The sequence shown here is derived from an EMBL/GenBank/DDBJ whole genome shotgun (WGS) entry which is preliminary data.</text>
</comment>
<feature type="region of interest" description="Disordered" evidence="1">
    <location>
        <begin position="384"/>
        <end position="436"/>
    </location>
</feature>
<accession>A0A7X1E6A0</accession>
<organism evidence="3 4">
    <name type="scientific">Puniceicoccus vermicola</name>
    <dbReference type="NCBI Taxonomy" id="388746"/>
    <lineage>
        <taxon>Bacteria</taxon>
        <taxon>Pseudomonadati</taxon>
        <taxon>Verrucomicrobiota</taxon>
        <taxon>Opitutia</taxon>
        <taxon>Puniceicoccales</taxon>
        <taxon>Puniceicoccaceae</taxon>
        <taxon>Puniceicoccus</taxon>
    </lineage>
</organism>
<proteinExistence type="predicted"/>
<protein>
    <recommendedName>
        <fullName evidence="5">DUF1570 domain-containing protein</fullName>
    </recommendedName>
</protein>
<evidence type="ECO:0000313" key="3">
    <source>
        <dbReference type="EMBL" id="MBC2604024.1"/>
    </source>
</evidence>
<dbReference type="RefSeq" id="WP_185694641.1">
    <property type="nucleotide sequence ID" value="NZ_JACHVA010000138.1"/>
</dbReference>
<evidence type="ECO:0000256" key="1">
    <source>
        <dbReference type="SAM" id="MobiDB-lite"/>
    </source>
</evidence>
<name>A0A7X1E6A0_9BACT</name>
<feature type="chain" id="PRO_5030997697" description="DUF1570 domain-containing protein" evidence="2">
    <location>
        <begin position="22"/>
        <end position="436"/>
    </location>
</feature>
<evidence type="ECO:0000313" key="4">
    <source>
        <dbReference type="Proteomes" id="UP000525652"/>
    </source>
</evidence>
<dbReference type="AlphaFoldDB" id="A0A7X1E6A0"/>
<sequence>MKWISASLVSLLTLGISASWAQKSLDVGQTPQSDDKPQIFEGRAGTFEFVAADQGSLQIARKIGRQVLEVCDGLLTPPLERIPIITVKLAPDGSGNLEGQSYMLYQDIAGDYGLAIAWNENLSASLFTQVLTEAYLRQLVYTLSDRQRAEQVPAWLIAGANLEVQVGIRPALEEYLKELGKESEMVSLEEMVNKTDLDQLTPSERIASYWFLQLVTRQLGKEKAIRNYFDSIVAGRSPLEVLLQLDEEIGTFPGGIEGWWVIGFQDIVHRENGIVLPITRSAKQLLILDRFELIENGVPLITTSVELWDLRKNATIKQSITNRLRDIESILPRVNPVFYNAFRSLGLVFQSLLDGNEDEFQKAAKSFSEEVDFAANLARDAEMLSENPQAILPTPSPAPAKPSDEGSQDPEPSNAAAPATNVPASAIPSAATKDDS</sequence>
<dbReference type="Proteomes" id="UP000525652">
    <property type="component" value="Unassembled WGS sequence"/>
</dbReference>